<comment type="catalytic activity">
    <reaction evidence="6">
        <text>Endonucleolytic cleavage of RNA, removing 5'-extranucleotides from tRNA precursor.</text>
        <dbReference type="EC" id="3.1.26.5"/>
    </reaction>
</comment>
<name>A0A1I1B0C0_9CLOT</name>
<evidence type="ECO:0000256" key="5">
    <source>
        <dbReference type="ARBA" id="ARBA00022884"/>
    </source>
</evidence>
<keyword evidence="9" id="KW-1185">Reference proteome</keyword>
<keyword evidence="3 6" id="KW-0255">Endonuclease</keyword>
<evidence type="ECO:0000313" key="8">
    <source>
        <dbReference type="EMBL" id="SFB43794.1"/>
    </source>
</evidence>
<evidence type="ECO:0000313" key="9">
    <source>
        <dbReference type="Proteomes" id="UP000198619"/>
    </source>
</evidence>
<dbReference type="RefSeq" id="WP_090043105.1">
    <property type="nucleotide sequence ID" value="NZ_FOKI01000056.1"/>
</dbReference>
<dbReference type="PANTHER" id="PTHR33992">
    <property type="entry name" value="RIBONUCLEASE P PROTEIN COMPONENT"/>
    <property type="match status" value="1"/>
</dbReference>
<dbReference type="Gene3D" id="3.30.230.10">
    <property type="match status" value="1"/>
</dbReference>
<dbReference type="Proteomes" id="UP000198619">
    <property type="component" value="Unassembled WGS sequence"/>
</dbReference>
<comment type="function">
    <text evidence="6">RNaseP catalyzes the removal of the 5'-leader sequence from pre-tRNA to produce the mature 5'-terminus. It can also cleave other RNA substrates such as 4.5S RNA. The protein component plays an auxiliary but essential role in vivo by binding to the 5'-leader sequence and broadening the substrate specificity of the ribozyme.</text>
</comment>
<dbReference type="AlphaFoldDB" id="A0A1I1B0C0"/>
<dbReference type="InterPro" id="IPR000100">
    <property type="entry name" value="RNase_P"/>
</dbReference>
<dbReference type="NCBIfam" id="TIGR00188">
    <property type="entry name" value="rnpA"/>
    <property type="match status" value="1"/>
</dbReference>
<keyword evidence="4 6" id="KW-0378">Hydrolase</keyword>
<gene>
    <name evidence="6" type="primary">rnpA</name>
    <name evidence="8" type="ORF">SAMN04488528_10567</name>
</gene>
<evidence type="ECO:0000256" key="4">
    <source>
        <dbReference type="ARBA" id="ARBA00022801"/>
    </source>
</evidence>
<accession>A0A1I1B0C0</accession>
<proteinExistence type="inferred from homology"/>
<dbReference type="GO" id="GO:0001682">
    <property type="term" value="P:tRNA 5'-leader removal"/>
    <property type="evidence" value="ECO:0007669"/>
    <property type="project" value="UniProtKB-UniRule"/>
</dbReference>
<keyword evidence="1 6" id="KW-0819">tRNA processing</keyword>
<evidence type="ECO:0000256" key="6">
    <source>
        <dbReference type="HAMAP-Rule" id="MF_00227"/>
    </source>
</evidence>
<keyword evidence="5 6" id="KW-0694">RNA-binding</keyword>
<dbReference type="GO" id="GO:0000049">
    <property type="term" value="F:tRNA binding"/>
    <property type="evidence" value="ECO:0007669"/>
    <property type="project" value="UniProtKB-UniRule"/>
</dbReference>
<dbReference type="STRING" id="84698.SAMN04488528_10567"/>
<keyword evidence="2 6" id="KW-0540">Nuclease</keyword>
<evidence type="ECO:0000256" key="1">
    <source>
        <dbReference type="ARBA" id="ARBA00022694"/>
    </source>
</evidence>
<dbReference type="GO" id="GO:0004526">
    <property type="term" value="F:ribonuclease P activity"/>
    <property type="evidence" value="ECO:0007669"/>
    <property type="project" value="UniProtKB-UniRule"/>
</dbReference>
<dbReference type="EMBL" id="FOKI01000056">
    <property type="protein sequence ID" value="SFB43794.1"/>
    <property type="molecule type" value="Genomic_DNA"/>
</dbReference>
<dbReference type="OrthoDB" id="9810867at2"/>
<evidence type="ECO:0000256" key="2">
    <source>
        <dbReference type="ARBA" id="ARBA00022722"/>
    </source>
</evidence>
<dbReference type="InterPro" id="IPR014721">
    <property type="entry name" value="Ribsml_uS5_D2-typ_fold_subgr"/>
</dbReference>
<dbReference type="InterPro" id="IPR020568">
    <property type="entry name" value="Ribosomal_Su5_D2-typ_SF"/>
</dbReference>
<evidence type="ECO:0000256" key="3">
    <source>
        <dbReference type="ARBA" id="ARBA00022759"/>
    </source>
</evidence>
<evidence type="ECO:0000256" key="7">
    <source>
        <dbReference type="NCBIfam" id="TIGR00188"/>
    </source>
</evidence>
<comment type="similarity">
    <text evidence="6">Belongs to the RnpA family.</text>
</comment>
<sequence>MKGERLRKNVEFRSVYRRGKSFSNDILVLYLVRSNRNRDENGRLYNKVGISVSKKVGKSVTRSRAKRLINESYRLNSKGLRPGYNLVFVARSAIKEREYKDVQTAMLNLFKKAGIYNNDEKNSN</sequence>
<dbReference type="HAMAP" id="MF_00227">
    <property type="entry name" value="RNase_P"/>
    <property type="match status" value="1"/>
</dbReference>
<dbReference type="EC" id="3.1.26.5" evidence="6 7"/>
<dbReference type="Pfam" id="PF00825">
    <property type="entry name" value="Ribonuclease_P"/>
    <property type="match status" value="1"/>
</dbReference>
<dbReference type="GO" id="GO:0030677">
    <property type="term" value="C:ribonuclease P complex"/>
    <property type="evidence" value="ECO:0007669"/>
    <property type="project" value="TreeGrafter"/>
</dbReference>
<organism evidence="8 9">
    <name type="scientific">Clostridium frigidicarnis</name>
    <dbReference type="NCBI Taxonomy" id="84698"/>
    <lineage>
        <taxon>Bacteria</taxon>
        <taxon>Bacillati</taxon>
        <taxon>Bacillota</taxon>
        <taxon>Clostridia</taxon>
        <taxon>Eubacteriales</taxon>
        <taxon>Clostridiaceae</taxon>
        <taxon>Clostridium</taxon>
    </lineage>
</organism>
<dbReference type="PANTHER" id="PTHR33992:SF1">
    <property type="entry name" value="RIBONUCLEASE P PROTEIN COMPONENT"/>
    <property type="match status" value="1"/>
</dbReference>
<dbReference type="SUPFAM" id="SSF54211">
    <property type="entry name" value="Ribosomal protein S5 domain 2-like"/>
    <property type="match status" value="1"/>
</dbReference>
<reference evidence="8 9" key="1">
    <citation type="submission" date="2016-10" db="EMBL/GenBank/DDBJ databases">
        <authorList>
            <person name="de Groot N.N."/>
        </authorList>
    </citation>
    <scope>NUCLEOTIDE SEQUENCE [LARGE SCALE GENOMIC DNA]</scope>
    <source>
        <strain evidence="8 9">DSM 12271</strain>
    </source>
</reference>
<comment type="subunit">
    <text evidence="6">Consists of a catalytic RNA component (M1 or rnpB) and a protein subunit.</text>
</comment>
<protein>
    <recommendedName>
        <fullName evidence="6 7">Ribonuclease P protein component</fullName>
        <shortName evidence="6">RNase P protein</shortName>
        <shortName evidence="6">RNaseP protein</shortName>
        <ecNumber evidence="6 7">3.1.26.5</ecNumber>
    </recommendedName>
    <alternativeName>
        <fullName evidence="6">Protein C5</fullName>
    </alternativeName>
</protein>
<dbReference type="GO" id="GO:0042781">
    <property type="term" value="F:3'-tRNA processing endoribonuclease activity"/>
    <property type="evidence" value="ECO:0007669"/>
    <property type="project" value="TreeGrafter"/>
</dbReference>